<feature type="domain" description="HTH cro/C1-type" evidence="1">
    <location>
        <begin position="19"/>
        <end position="81"/>
    </location>
</feature>
<dbReference type="EMBL" id="CP050804">
    <property type="protein sequence ID" value="QJC21826.1"/>
    <property type="molecule type" value="Genomic_DNA"/>
</dbReference>
<name>A0A6H2EKD1_9ACTO</name>
<dbReference type="InterPro" id="IPR010982">
    <property type="entry name" value="Lambda_DNA-bd_dom_sf"/>
</dbReference>
<dbReference type="GO" id="GO:0003677">
    <property type="term" value="F:DNA binding"/>
    <property type="evidence" value="ECO:0007669"/>
    <property type="project" value="InterPro"/>
</dbReference>
<evidence type="ECO:0000313" key="2">
    <source>
        <dbReference type="EMBL" id="QJC21826.1"/>
    </source>
</evidence>
<dbReference type="SUPFAM" id="SSF47413">
    <property type="entry name" value="lambda repressor-like DNA-binding domains"/>
    <property type="match status" value="1"/>
</dbReference>
<organism evidence="2 3">
    <name type="scientific">Arcanobacterium buesumense</name>
    <dbReference type="NCBI Taxonomy" id="2722751"/>
    <lineage>
        <taxon>Bacteria</taxon>
        <taxon>Bacillati</taxon>
        <taxon>Actinomycetota</taxon>
        <taxon>Actinomycetes</taxon>
        <taxon>Actinomycetales</taxon>
        <taxon>Actinomycetaceae</taxon>
        <taxon>Arcanobacterium</taxon>
    </lineage>
</organism>
<dbReference type="InterPro" id="IPR001387">
    <property type="entry name" value="Cro/C1-type_HTH"/>
</dbReference>
<accession>A0A6H2EKD1</accession>
<dbReference type="CDD" id="cd00093">
    <property type="entry name" value="HTH_XRE"/>
    <property type="match status" value="1"/>
</dbReference>
<evidence type="ECO:0000313" key="3">
    <source>
        <dbReference type="Proteomes" id="UP000502298"/>
    </source>
</evidence>
<dbReference type="PROSITE" id="PS50943">
    <property type="entry name" value="HTH_CROC1"/>
    <property type="match status" value="1"/>
</dbReference>
<dbReference type="SMART" id="SM00530">
    <property type="entry name" value="HTH_XRE"/>
    <property type="match status" value="1"/>
</dbReference>
<keyword evidence="3" id="KW-1185">Reference proteome</keyword>
<dbReference type="KEGG" id="arca:HC352_04455"/>
<dbReference type="RefSeq" id="WP_168917766.1">
    <property type="nucleotide sequence ID" value="NZ_CP050804.1"/>
</dbReference>
<reference evidence="2 3" key="1">
    <citation type="submission" date="2020-03" db="EMBL/GenBank/DDBJ databases">
        <title>Complete genome of Arcanobacterium buesumensis sp. nov. strain 2701.</title>
        <authorList>
            <person name="Borowiak M."/>
            <person name="Alssahen M."/>
            <person name="Laemmler C."/>
            <person name="Malorny B."/>
            <person name="Hassan A."/>
            <person name="Prenger-Berninghoff E."/>
            <person name="Ploetz M."/>
            <person name="Abdulmawjood A."/>
        </authorList>
    </citation>
    <scope>NUCLEOTIDE SEQUENCE [LARGE SCALE GENOMIC DNA]</scope>
    <source>
        <strain evidence="2 3">2701</strain>
    </source>
</reference>
<dbReference type="Proteomes" id="UP000502298">
    <property type="component" value="Chromosome"/>
</dbReference>
<dbReference type="Gene3D" id="1.10.260.40">
    <property type="entry name" value="lambda repressor-like DNA-binding domains"/>
    <property type="match status" value="1"/>
</dbReference>
<gene>
    <name evidence="2" type="ORF">HC352_04455</name>
</gene>
<evidence type="ECO:0000259" key="1">
    <source>
        <dbReference type="PROSITE" id="PS50943"/>
    </source>
</evidence>
<protein>
    <submittedName>
        <fullName evidence="2">Helix-turn-helix transcriptional regulator</fullName>
    </submittedName>
</protein>
<sequence>MAEYSYAERVLGNVLGKTLARRRRELGKTQEQVAYEAQINREHYQQMEYGRSDRKRNSPLNPRLSTLIKLSIVLDIPIEVLLRDALAAYHYVRGQENQF</sequence>
<proteinExistence type="predicted"/>
<dbReference type="AlphaFoldDB" id="A0A6H2EKD1"/>